<dbReference type="EMBL" id="VYUY01000022">
    <property type="protein sequence ID" value="KAA9130028.1"/>
    <property type="molecule type" value="Genomic_DNA"/>
</dbReference>
<dbReference type="GO" id="GO:0005886">
    <property type="term" value="C:plasma membrane"/>
    <property type="evidence" value="ECO:0007669"/>
    <property type="project" value="UniProtKB-SubCell"/>
</dbReference>
<evidence type="ECO:0000313" key="9">
    <source>
        <dbReference type="Proteomes" id="UP000326838"/>
    </source>
</evidence>
<evidence type="ECO:0000256" key="7">
    <source>
        <dbReference type="HAMAP-Rule" id="MF_01416"/>
    </source>
</evidence>
<evidence type="ECO:0000256" key="6">
    <source>
        <dbReference type="ARBA" id="ARBA00023310"/>
    </source>
</evidence>
<keyword evidence="7" id="KW-0139">CF(1)</keyword>
<comment type="similarity">
    <text evidence="7">Belongs to the ATPase delta chain family.</text>
</comment>
<dbReference type="PANTHER" id="PTHR11910">
    <property type="entry name" value="ATP SYNTHASE DELTA CHAIN"/>
    <property type="match status" value="1"/>
</dbReference>
<evidence type="ECO:0000313" key="8">
    <source>
        <dbReference type="EMBL" id="KAA9130028.1"/>
    </source>
</evidence>
<dbReference type="Proteomes" id="UP000326838">
    <property type="component" value="Unassembled WGS sequence"/>
</dbReference>
<evidence type="ECO:0000256" key="1">
    <source>
        <dbReference type="ARBA" id="ARBA00004370"/>
    </source>
</evidence>
<protein>
    <recommendedName>
        <fullName evidence="7">ATP synthase subunit delta</fullName>
    </recommendedName>
    <alternativeName>
        <fullName evidence="7">ATP synthase F(1) sector subunit delta</fullName>
    </alternativeName>
    <alternativeName>
        <fullName evidence="7">F-type ATPase subunit delta</fullName>
        <shortName evidence="7">F-ATPase subunit delta</shortName>
    </alternativeName>
</protein>
<evidence type="ECO:0000256" key="4">
    <source>
        <dbReference type="ARBA" id="ARBA00023065"/>
    </source>
</evidence>
<proteinExistence type="inferred from homology"/>
<dbReference type="RefSeq" id="WP_150895529.1">
    <property type="nucleotide sequence ID" value="NZ_VYUY01000022.1"/>
</dbReference>
<comment type="function">
    <text evidence="7">This protein is part of the stalk that links CF(0) to CF(1). It either transmits conformational changes from CF(0) to CF(1) or is implicated in proton conduction.</text>
</comment>
<evidence type="ECO:0000256" key="5">
    <source>
        <dbReference type="ARBA" id="ARBA00023136"/>
    </source>
</evidence>
<keyword evidence="6 7" id="KW-0066">ATP synthesis</keyword>
<dbReference type="GO" id="GO:0045259">
    <property type="term" value="C:proton-transporting ATP synthase complex"/>
    <property type="evidence" value="ECO:0007669"/>
    <property type="project" value="UniProtKB-KW"/>
</dbReference>
<keyword evidence="9" id="KW-1185">Reference proteome</keyword>
<evidence type="ECO:0000256" key="3">
    <source>
        <dbReference type="ARBA" id="ARBA00022781"/>
    </source>
</evidence>
<comment type="subcellular location">
    <subcellularLocation>
        <location evidence="7">Cell membrane</location>
        <topology evidence="7">Peripheral membrane protein</topology>
    </subcellularLocation>
    <subcellularLocation>
        <location evidence="1">Membrane</location>
    </subcellularLocation>
</comment>
<keyword evidence="2 7" id="KW-0813">Transport</keyword>
<reference evidence="9" key="1">
    <citation type="submission" date="2019-09" db="EMBL/GenBank/DDBJ databases">
        <title>Mumia zhuanghuii sp. nov. isolated from the intestinal contents of plateau pika (Ochotona curzoniae) in the Qinghai-Tibet plateau of China.</title>
        <authorList>
            <person name="Tian Z."/>
        </authorList>
    </citation>
    <scope>NUCLEOTIDE SEQUENCE [LARGE SCALE GENOMIC DNA]</scope>
    <source>
        <strain evidence="9">L-033</strain>
    </source>
</reference>
<dbReference type="NCBIfam" id="NF009967">
    <property type="entry name" value="PRK13430.1"/>
    <property type="match status" value="1"/>
</dbReference>
<keyword evidence="5 7" id="KW-0472">Membrane</keyword>
<dbReference type="GO" id="GO:0046933">
    <property type="term" value="F:proton-transporting ATP synthase activity, rotational mechanism"/>
    <property type="evidence" value="ECO:0007669"/>
    <property type="project" value="UniProtKB-UniRule"/>
</dbReference>
<accession>A0A5N0T5H0</accession>
<dbReference type="AlphaFoldDB" id="A0A5N0T5H0"/>
<keyword evidence="7" id="KW-1003">Cell membrane</keyword>
<gene>
    <name evidence="7" type="primary">atpH</name>
    <name evidence="8" type="ORF">F6B40_15195</name>
</gene>
<dbReference type="NCBIfam" id="TIGR01145">
    <property type="entry name" value="ATP_synt_delta"/>
    <property type="match status" value="1"/>
</dbReference>
<sequence length="263" mass="27199">MGSATTQALSVTNAALGAASGIDLTVASELFQAARAVGASSHLSAALADFPAPAEARAKVVADVFGPVFAPVTVELLTTVTQQRWSSVADLVDGIEELAVRAASVAAPDGDLGAELFRFFRTVAENPELELALGSRVGDSAAKSQLVASLLEGRESGAAVLVISSLVRQTRGRRVRDILTRAMAIVGDQRSQLIATVVTASELTPAQSDRLTATLSQRYGADIALNIVIDPSIVGGLRVQIADDVIDASVSARLADLRQRLAG</sequence>
<organism evidence="8 9">
    <name type="scientific">Microbacterium caowuchunii</name>
    <dbReference type="NCBI Taxonomy" id="2614638"/>
    <lineage>
        <taxon>Bacteria</taxon>
        <taxon>Bacillati</taxon>
        <taxon>Actinomycetota</taxon>
        <taxon>Actinomycetes</taxon>
        <taxon>Micrococcales</taxon>
        <taxon>Microbacteriaceae</taxon>
        <taxon>Microbacterium</taxon>
    </lineage>
</organism>
<evidence type="ECO:0000256" key="2">
    <source>
        <dbReference type="ARBA" id="ARBA00022448"/>
    </source>
</evidence>
<dbReference type="HAMAP" id="MF_01416">
    <property type="entry name" value="ATP_synth_delta_bact"/>
    <property type="match status" value="1"/>
</dbReference>
<dbReference type="Pfam" id="PF00213">
    <property type="entry name" value="OSCP"/>
    <property type="match status" value="1"/>
</dbReference>
<comment type="function">
    <text evidence="7">F(1)F(0) ATP synthase produces ATP from ADP in the presence of a proton or sodium gradient. F-type ATPases consist of two structural domains, F(1) containing the extramembraneous catalytic core and F(0) containing the membrane proton channel, linked together by a central stalk and a peripheral stalk. During catalysis, ATP synthesis in the catalytic domain of F(1) is coupled via a rotary mechanism of the central stalk subunits to proton translocation.</text>
</comment>
<name>A0A5N0T5H0_9MICO</name>
<keyword evidence="4 7" id="KW-0406">Ion transport</keyword>
<dbReference type="InterPro" id="IPR000711">
    <property type="entry name" value="ATPase_OSCP/dsu"/>
</dbReference>
<keyword evidence="3 7" id="KW-0375">Hydrogen ion transport</keyword>
<comment type="caution">
    <text evidence="8">The sequence shown here is derived from an EMBL/GenBank/DDBJ whole genome shotgun (WGS) entry which is preliminary data.</text>
</comment>